<reference evidence="2 3" key="1">
    <citation type="journal article" date="2015" name="Nat. Commun.">
        <title>Outbred genome sequencing and CRISPR/Cas9 gene editing in butterflies.</title>
        <authorList>
            <person name="Li X."/>
            <person name="Fan D."/>
            <person name="Zhang W."/>
            <person name="Liu G."/>
            <person name="Zhang L."/>
            <person name="Zhao L."/>
            <person name="Fang X."/>
            <person name="Chen L."/>
            <person name="Dong Y."/>
            <person name="Chen Y."/>
            <person name="Ding Y."/>
            <person name="Zhao R."/>
            <person name="Feng M."/>
            <person name="Zhu Y."/>
            <person name="Feng Y."/>
            <person name="Jiang X."/>
            <person name="Zhu D."/>
            <person name="Xiang H."/>
            <person name="Feng X."/>
            <person name="Li S."/>
            <person name="Wang J."/>
            <person name="Zhang G."/>
            <person name="Kronforst M.R."/>
            <person name="Wang W."/>
        </authorList>
    </citation>
    <scope>NUCLEOTIDE SEQUENCE [LARGE SCALE GENOMIC DNA]</scope>
    <source>
        <strain evidence="2">Ya'a_city_454_Px</strain>
        <tissue evidence="2">Whole body</tissue>
    </source>
</reference>
<dbReference type="Gene3D" id="3.15.10.30">
    <property type="entry name" value="Haemolymph juvenile hormone binding protein"/>
    <property type="match status" value="1"/>
</dbReference>
<evidence type="ECO:0000313" key="2">
    <source>
        <dbReference type="EMBL" id="KPI95815.1"/>
    </source>
</evidence>
<organism evidence="2 3">
    <name type="scientific">Papilio xuthus</name>
    <name type="common">Asian swallowtail butterfly</name>
    <dbReference type="NCBI Taxonomy" id="66420"/>
    <lineage>
        <taxon>Eukaryota</taxon>
        <taxon>Metazoa</taxon>
        <taxon>Ecdysozoa</taxon>
        <taxon>Arthropoda</taxon>
        <taxon>Hexapoda</taxon>
        <taxon>Insecta</taxon>
        <taxon>Pterygota</taxon>
        <taxon>Neoptera</taxon>
        <taxon>Endopterygota</taxon>
        <taxon>Lepidoptera</taxon>
        <taxon>Glossata</taxon>
        <taxon>Ditrysia</taxon>
        <taxon>Papilionoidea</taxon>
        <taxon>Papilionidae</taxon>
        <taxon>Papilioninae</taxon>
        <taxon>Papilio</taxon>
    </lineage>
</organism>
<dbReference type="InterPro" id="IPR010562">
    <property type="entry name" value="Haemolymph_juvenile_hormone-bd"/>
</dbReference>
<proteinExistence type="predicted"/>
<evidence type="ECO:0000256" key="1">
    <source>
        <dbReference type="SAM" id="SignalP"/>
    </source>
</evidence>
<dbReference type="AlphaFoldDB" id="A0A194PXE4"/>
<sequence length="234" mass="25704">MREISLILTVLFAVFCSIEAVPFINKCKTDDSKCVKASSIAAIPIFADGLPEYGVKTLDPITFHKIDASSPSLKLILTDVTFKGLKNCQAKKSKIDKAKGKLLLKLLCSVDMDGSYEMNGKLLILPIEGKGPVHVKLRKAEVNVEVDVNFESAYWEIKQWKHSYELKDNSEVVFENLFNGNEVLASAARDVIANSGNEIITEVGPPVIKTVVDEVVTSIKDFFKAVPASELALD</sequence>
<accession>A0A194PXE4</accession>
<evidence type="ECO:0000313" key="3">
    <source>
        <dbReference type="Proteomes" id="UP000053268"/>
    </source>
</evidence>
<dbReference type="STRING" id="66420.A0A194PXE4"/>
<dbReference type="Pfam" id="PF06585">
    <property type="entry name" value="JHBP"/>
    <property type="match status" value="1"/>
</dbReference>
<dbReference type="PANTHER" id="PTHR11008:SF32">
    <property type="entry name" value="CIRCADIAN CLOCK-CONTROLLED PROTEIN DAYWAKE-RELATED"/>
    <property type="match status" value="1"/>
</dbReference>
<dbReference type="InterPro" id="IPR038606">
    <property type="entry name" value="To_sf"/>
</dbReference>
<dbReference type="EMBL" id="KQ459595">
    <property type="protein sequence ID" value="KPI95815.1"/>
    <property type="molecule type" value="Genomic_DNA"/>
</dbReference>
<feature type="chain" id="PRO_5008263818" evidence="1">
    <location>
        <begin position="21"/>
        <end position="234"/>
    </location>
</feature>
<keyword evidence="3" id="KW-1185">Reference proteome</keyword>
<feature type="signal peptide" evidence="1">
    <location>
        <begin position="1"/>
        <end position="20"/>
    </location>
</feature>
<name>A0A194PXE4_PAPXU</name>
<keyword evidence="1" id="KW-0732">Signal</keyword>
<dbReference type="SMART" id="SM00700">
    <property type="entry name" value="JHBP"/>
    <property type="match status" value="1"/>
</dbReference>
<dbReference type="Proteomes" id="UP000053268">
    <property type="component" value="Unassembled WGS sequence"/>
</dbReference>
<protein>
    <submittedName>
        <fullName evidence="2">Circadian clock-controlled protein</fullName>
    </submittedName>
</protein>
<dbReference type="GO" id="GO:0005615">
    <property type="term" value="C:extracellular space"/>
    <property type="evidence" value="ECO:0007669"/>
    <property type="project" value="TreeGrafter"/>
</dbReference>
<gene>
    <name evidence="2" type="ORF">RR46_11528</name>
</gene>
<dbReference type="PANTHER" id="PTHR11008">
    <property type="entry name" value="PROTEIN TAKEOUT-LIKE PROTEIN"/>
    <property type="match status" value="1"/>
</dbReference>